<feature type="chain" id="PRO_5029721322" description="Lamin tail domain-containing protein" evidence="2">
    <location>
        <begin position="19"/>
        <end position="367"/>
    </location>
</feature>
<sequence length="367" mass="40503">MRKILLFFLLFYRFISFAQLQEDFTDGNFSQNPVWQGKVESFIVNPAHQLQSNGPAVTGTQLQLTTASQSAVDVSWEFWLQLNFATSASNYADVYLLSDSTNLLGKNSGYFVRIGGTADEVSLFRKDAGKTPVNIINGVDKTVASSTLNTVRVKVNRNVAGEWQLAADFSGKGSNYTLQGTTTDNTYKKAAFFGILVKYSSANAKKFFFDDIRIRDTKAPSLLTINRTGSQTVDVTFSEAVERTSAETTNNYTIGPANVHPLTVTQDVSNTSLVHLTFADEFINGTNTLTVNNVRDLYANAQTGPENRAFTYLRPVIALPGDVRITEILADYSPAVGLPESEYFEIYNTSAKTFNLADWKYSDATTT</sequence>
<keyword evidence="1 2" id="KW-0732">Signal</keyword>
<gene>
    <name evidence="3" type="ORF">HUW48_19950</name>
</gene>
<dbReference type="Gene3D" id="2.60.40.1220">
    <property type="match status" value="1"/>
</dbReference>
<dbReference type="InterPro" id="IPR014755">
    <property type="entry name" value="Cu-Rt/internalin_Ig-like"/>
</dbReference>
<dbReference type="AlphaFoldDB" id="A0A7L7LBE9"/>
<evidence type="ECO:0000313" key="4">
    <source>
        <dbReference type="Proteomes" id="UP000514509"/>
    </source>
</evidence>
<dbReference type="KEGG" id="add:HUW48_19950"/>
<reference evidence="3 4" key="1">
    <citation type="submission" date="2020-06" db="EMBL/GenBank/DDBJ databases">
        <authorList>
            <person name="Hwang Y.J."/>
        </authorList>
    </citation>
    <scope>NUCLEOTIDE SEQUENCE [LARGE SCALE GENOMIC DNA]</scope>
    <source>
        <strain evidence="3 4">KUDC8001</strain>
    </source>
</reference>
<evidence type="ECO:0008006" key="5">
    <source>
        <dbReference type="Google" id="ProtNLM"/>
    </source>
</evidence>
<dbReference type="EMBL" id="CP055153">
    <property type="protein sequence ID" value="QMU30162.1"/>
    <property type="molecule type" value="Genomic_DNA"/>
</dbReference>
<organism evidence="3 4">
    <name type="scientific">Adhaeribacter radiodurans</name>
    <dbReference type="NCBI Taxonomy" id="2745197"/>
    <lineage>
        <taxon>Bacteria</taxon>
        <taxon>Pseudomonadati</taxon>
        <taxon>Bacteroidota</taxon>
        <taxon>Cytophagia</taxon>
        <taxon>Cytophagales</taxon>
        <taxon>Hymenobacteraceae</taxon>
        <taxon>Adhaeribacter</taxon>
    </lineage>
</organism>
<feature type="signal peptide" evidence="2">
    <location>
        <begin position="1"/>
        <end position="18"/>
    </location>
</feature>
<evidence type="ECO:0000256" key="1">
    <source>
        <dbReference type="ARBA" id="ARBA00022729"/>
    </source>
</evidence>
<dbReference type="Proteomes" id="UP000514509">
    <property type="component" value="Chromosome"/>
</dbReference>
<dbReference type="RefSeq" id="WP_182412618.1">
    <property type="nucleotide sequence ID" value="NZ_CP055153.1"/>
</dbReference>
<reference evidence="3 4" key="2">
    <citation type="submission" date="2020-08" db="EMBL/GenBank/DDBJ databases">
        <title>Adhaeribacter dokdonensis sp. nov., isolated from the rhizosphere of Elymus tsukushiensis, a plant native to the Dokdo Islands, Republic of Korea.</title>
        <authorList>
            <person name="Ghim S.Y."/>
        </authorList>
    </citation>
    <scope>NUCLEOTIDE SEQUENCE [LARGE SCALE GENOMIC DNA]</scope>
    <source>
        <strain evidence="3 4">KUDC8001</strain>
    </source>
</reference>
<evidence type="ECO:0000256" key="2">
    <source>
        <dbReference type="SAM" id="SignalP"/>
    </source>
</evidence>
<name>A0A7L7LBE9_9BACT</name>
<proteinExistence type="predicted"/>
<protein>
    <recommendedName>
        <fullName evidence="5">Lamin tail domain-containing protein</fullName>
    </recommendedName>
</protein>
<accession>A0A7L7LBE9</accession>
<evidence type="ECO:0000313" key="3">
    <source>
        <dbReference type="EMBL" id="QMU30162.1"/>
    </source>
</evidence>
<keyword evidence="4" id="KW-1185">Reference proteome</keyword>